<evidence type="ECO:0000313" key="2">
    <source>
        <dbReference type="Proteomes" id="UP001276659"/>
    </source>
</evidence>
<evidence type="ECO:0000313" key="1">
    <source>
        <dbReference type="EMBL" id="KAK3167600.1"/>
    </source>
</evidence>
<organism evidence="1 2">
    <name type="scientific">Lepraria neglecta</name>
    <dbReference type="NCBI Taxonomy" id="209136"/>
    <lineage>
        <taxon>Eukaryota</taxon>
        <taxon>Fungi</taxon>
        <taxon>Dikarya</taxon>
        <taxon>Ascomycota</taxon>
        <taxon>Pezizomycotina</taxon>
        <taxon>Lecanoromycetes</taxon>
        <taxon>OSLEUM clade</taxon>
        <taxon>Lecanoromycetidae</taxon>
        <taxon>Lecanorales</taxon>
        <taxon>Lecanorineae</taxon>
        <taxon>Stereocaulaceae</taxon>
        <taxon>Lepraria</taxon>
    </lineage>
</organism>
<dbReference type="EMBL" id="JASNWA010000011">
    <property type="protein sequence ID" value="KAK3167600.1"/>
    <property type="molecule type" value="Genomic_DNA"/>
</dbReference>
<name>A0AAD9YX51_9LECA</name>
<gene>
    <name evidence="1" type="ORF">OEA41_010727</name>
</gene>
<keyword evidence="2" id="KW-1185">Reference proteome</keyword>
<dbReference type="AlphaFoldDB" id="A0AAD9YX51"/>
<dbReference type="Proteomes" id="UP001276659">
    <property type="component" value="Unassembled WGS sequence"/>
</dbReference>
<reference evidence="1" key="1">
    <citation type="submission" date="2022-11" db="EMBL/GenBank/DDBJ databases">
        <title>Chromosomal genome sequence assembly and mating type (MAT) locus characterization of the leprose asexual lichenized fungus Lepraria neglecta (Nyl.) Erichsen.</title>
        <authorList>
            <person name="Allen J.L."/>
            <person name="Pfeffer B."/>
        </authorList>
    </citation>
    <scope>NUCLEOTIDE SEQUENCE</scope>
    <source>
        <strain evidence="1">Allen 5258</strain>
    </source>
</reference>
<accession>A0AAD9YX51</accession>
<proteinExistence type="predicted"/>
<protein>
    <submittedName>
        <fullName evidence="1">Uncharacterized protein</fullName>
    </submittedName>
</protein>
<sequence>MSSDDLKRRTELQKGLESFSATHNGFPGEYGLGEEDAKFFAEFKLEAYWWTKDLLSGEVEALHDLWKEKVEKRGKIGDKDGKVEELSKTSNKKLKEGIRELKREIDEVEKA</sequence>
<comment type="caution">
    <text evidence="1">The sequence shown here is derived from an EMBL/GenBank/DDBJ whole genome shotgun (WGS) entry which is preliminary data.</text>
</comment>